<name>A0A5B0NFR9_PUCGR</name>
<dbReference type="Proteomes" id="UP000324748">
    <property type="component" value="Unassembled WGS sequence"/>
</dbReference>
<dbReference type="AlphaFoldDB" id="A0A5B0NFR9"/>
<evidence type="ECO:0000313" key="1">
    <source>
        <dbReference type="EMBL" id="KAA1086659.1"/>
    </source>
</evidence>
<comment type="caution">
    <text evidence="1">The sequence shown here is derived from an EMBL/GenBank/DDBJ whole genome shotgun (WGS) entry which is preliminary data.</text>
</comment>
<sequence>MVALTDSSERDQSPEPRWPSLPCLAGMHQYDTEQNAWLSSSWPTRCPEEGSRQTRLAERVGCIPLLLINTDRAG</sequence>
<evidence type="ECO:0000313" key="2">
    <source>
        <dbReference type="Proteomes" id="UP000324748"/>
    </source>
</evidence>
<protein>
    <submittedName>
        <fullName evidence="1">Uncharacterized protein</fullName>
    </submittedName>
</protein>
<reference evidence="1 2" key="1">
    <citation type="submission" date="2019-05" db="EMBL/GenBank/DDBJ databases">
        <title>Emergence of the Ug99 lineage of the wheat stem rust pathogen through somatic hybridization.</title>
        <authorList>
            <person name="Li F."/>
            <person name="Upadhyaya N.M."/>
            <person name="Sperschneider J."/>
            <person name="Matny O."/>
            <person name="Nguyen-Phuc H."/>
            <person name="Mago R."/>
            <person name="Raley C."/>
            <person name="Miller M.E."/>
            <person name="Silverstein K.A.T."/>
            <person name="Henningsen E."/>
            <person name="Hirsch C.D."/>
            <person name="Visser B."/>
            <person name="Pretorius Z.A."/>
            <person name="Steffenson B.J."/>
            <person name="Schwessinger B."/>
            <person name="Dodds P.N."/>
            <person name="Figueroa M."/>
        </authorList>
    </citation>
    <scope>NUCLEOTIDE SEQUENCE [LARGE SCALE GENOMIC DNA]</scope>
    <source>
        <strain evidence="1">21-0</strain>
    </source>
</reference>
<accession>A0A5B0NFR9</accession>
<gene>
    <name evidence="1" type="ORF">PGT21_007178</name>
</gene>
<proteinExistence type="predicted"/>
<dbReference type="EMBL" id="VSWC01000105">
    <property type="protein sequence ID" value="KAA1086659.1"/>
    <property type="molecule type" value="Genomic_DNA"/>
</dbReference>
<organism evidence="1 2">
    <name type="scientific">Puccinia graminis f. sp. tritici</name>
    <dbReference type="NCBI Taxonomy" id="56615"/>
    <lineage>
        <taxon>Eukaryota</taxon>
        <taxon>Fungi</taxon>
        <taxon>Dikarya</taxon>
        <taxon>Basidiomycota</taxon>
        <taxon>Pucciniomycotina</taxon>
        <taxon>Pucciniomycetes</taxon>
        <taxon>Pucciniales</taxon>
        <taxon>Pucciniaceae</taxon>
        <taxon>Puccinia</taxon>
    </lineage>
</organism>
<keyword evidence="2" id="KW-1185">Reference proteome</keyword>